<organism evidence="1 2">
    <name type="scientific">Plasmodium gaboni</name>
    <dbReference type="NCBI Taxonomy" id="647221"/>
    <lineage>
        <taxon>Eukaryota</taxon>
        <taxon>Sar</taxon>
        <taxon>Alveolata</taxon>
        <taxon>Apicomplexa</taxon>
        <taxon>Aconoidasida</taxon>
        <taxon>Haemosporida</taxon>
        <taxon>Plasmodiidae</taxon>
        <taxon>Plasmodium</taxon>
        <taxon>Plasmodium (Laverania)</taxon>
    </lineage>
</organism>
<reference evidence="1 2" key="1">
    <citation type="journal article" date="2016" name="Nat. Commun.">
        <title>Genomes of cryptic chimpanzee Plasmodium species reveal key evolutionary events leading to human malaria.</title>
        <authorList>
            <person name="Sundararaman S.A."/>
            <person name="Plenderleith L.J."/>
            <person name="Liu W."/>
            <person name="Loy D.E."/>
            <person name="Learn G.H."/>
            <person name="Li Y."/>
            <person name="Shaw K.S."/>
            <person name="Ayouba A."/>
            <person name="Peeters M."/>
            <person name="Speede S."/>
            <person name="Shaw G.M."/>
            <person name="Bushman F.D."/>
            <person name="Brisson D."/>
            <person name="Rayner J.C."/>
            <person name="Sharp P.M."/>
            <person name="Hahn B.H."/>
        </authorList>
    </citation>
    <scope>NUCLEOTIDE SEQUENCE [LARGE SCALE GENOMIC DNA]</scope>
    <source>
        <strain evidence="1 2">SY75</strain>
    </source>
</reference>
<feature type="non-terminal residue" evidence="1">
    <location>
        <position position="1"/>
    </location>
</feature>
<dbReference type="RefSeq" id="XP_018640345.1">
    <property type="nucleotide sequence ID" value="XM_018787603.1"/>
</dbReference>
<dbReference type="VEuPathDB" id="PlasmoDB:PGABG01_1355400"/>
<dbReference type="GeneID" id="29778191"/>
<proteinExistence type="predicted"/>
<evidence type="ECO:0000313" key="2">
    <source>
        <dbReference type="Proteomes" id="UP000076004"/>
    </source>
</evidence>
<gene>
    <name evidence="1" type="ORF">PGSY75_1357600</name>
</gene>
<dbReference type="EMBL" id="LVLB01000014">
    <property type="protein sequence ID" value="KYN97340.1"/>
    <property type="molecule type" value="Genomic_DNA"/>
</dbReference>
<evidence type="ECO:0000313" key="1">
    <source>
        <dbReference type="EMBL" id="KYN97340.1"/>
    </source>
</evidence>
<protein>
    <submittedName>
        <fullName evidence="1">Uncharacterized protein</fullName>
    </submittedName>
</protein>
<dbReference type="AlphaFoldDB" id="A0A151LEH5"/>
<dbReference type="Proteomes" id="UP000076004">
    <property type="component" value="Unassembled WGS sequence"/>
</dbReference>
<sequence length="41" mass="5064">FNPENYDLMEIQRVIDNEQQQLHHNFMKNNLLENNEDSFKL</sequence>
<comment type="caution">
    <text evidence="1">The sequence shown here is derived from an EMBL/GenBank/DDBJ whole genome shotgun (WGS) entry which is preliminary data.</text>
</comment>
<dbReference type="VEuPathDB" id="PlasmoDB:PGSY75_1357600"/>
<accession>A0A151LEH5</accession>
<name>A0A151LEH5_9APIC</name>